<organism evidence="2 3">
    <name type="scientific">Kipferlia bialata</name>
    <dbReference type="NCBI Taxonomy" id="797122"/>
    <lineage>
        <taxon>Eukaryota</taxon>
        <taxon>Metamonada</taxon>
        <taxon>Carpediemonas-like organisms</taxon>
        <taxon>Kipferlia</taxon>
    </lineage>
</organism>
<dbReference type="PROSITE" id="PS50275">
    <property type="entry name" value="SAC"/>
    <property type="match status" value="1"/>
</dbReference>
<reference evidence="2 3" key="1">
    <citation type="journal article" date="2018" name="PLoS ONE">
        <title>The draft genome of Kipferlia bialata reveals reductive genome evolution in fornicate parasites.</title>
        <authorList>
            <person name="Tanifuji G."/>
            <person name="Takabayashi S."/>
            <person name="Kume K."/>
            <person name="Takagi M."/>
            <person name="Nakayama T."/>
            <person name="Kamikawa R."/>
            <person name="Inagaki Y."/>
            <person name="Hashimoto T."/>
        </authorList>
    </citation>
    <scope>NUCLEOTIDE SEQUENCE [LARGE SCALE GENOMIC DNA]</scope>
    <source>
        <strain evidence="2">NY0173</strain>
    </source>
</reference>
<dbReference type="GO" id="GO:0046856">
    <property type="term" value="P:phosphatidylinositol dephosphorylation"/>
    <property type="evidence" value="ECO:0007669"/>
    <property type="project" value="TreeGrafter"/>
</dbReference>
<dbReference type="Pfam" id="PF02383">
    <property type="entry name" value="Syja_N"/>
    <property type="match status" value="1"/>
</dbReference>
<sequence>HTLCETQTARQVLARHLDKMTAAYGRVYLVNLLAQKGIEIPLKEGLEGAAIEYINGLNSARAEGEGEGERDVVDADAVNRGVPIASKDGVFAFESFDFHHECPKLDFTNLTSVLLPHLLPFLDTCGYMHGVVKDDQQGSSVVNERLEIGALQHGVVRVNCLDSLDRTNVVQTLIGQWFVTECVKMLYKRYSGTETGAFADIPGLNRFAAFAKGDLDVLPHYLPRVFAAHRSLFAEHGDMLSRQYTGTCAIKGDFARHGRRTKIGQTRDVFSSLSRFFLNNFSDGWRQDGYTLIVSRSPAPLASLGKESTLSQRLHVNAGMDIHPYIYID</sequence>
<protein>
    <recommendedName>
        <fullName evidence="1">SAC domain-containing protein</fullName>
    </recommendedName>
</protein>
<evidence type="ECO:0000259" key="1">
    <source>
        <dbReference type="PROSITE" id="PS50275"/>
    </source>
</evidence>
<feature type="domain" description="SAC" evidence="1">
    <location>
        <begin position="152"/>
        <end position="246"/>
    </location>
</feature>
<proteinExistence type="predicted"/>
<dbReference type="GO" id="GO:0005783">
    <property type="term" value="C:endoplasmic reticulum"/>
    <property type="evidence" value="ECO:0007669"/>
    <property type="project" value="TreeGrafter"/>
</dbReference>
<dbReference type="PANTHER" id="PTHR45662">
    <property type="entry name" value="PHOSPHATIDYLINOSITIDE PHOSPHATASE SAC1"/>
    <property type="match status" value="1"/>
</dbReference>
<evidence type="ECO:0000313" key="2">
    <source>
        <dbReference type="EMBL" id="GIQ86864.1"/>
    </source>
</evidence>
<dbReference type="OrthoDB" id="405996at2759"/>
<dbReference type="AlphaFoldDB" id="A0A9K3GK57"/>
<gene>
    <name evidence="2" type="ORF">KIPB_008792</name>
</gene>
<accession>A0A9K3GK57</accession>
<dbReference type="GO" id="GO:0043812">
    <property type="term" value="F:phosphatidylinositol-4-phosphate phosphatase activity"/>
    <property type="evidence" value="ECO:0007669"/>
    <property type="project" value="TreeGrafter"/>
</dbReference>
<dbReference type="Proteomes" id="UP000265618">
    <property type="component" value="Unassembled WGS sequence"/>
</dbReference>
<name>A0A9K3GK57_9EUKA</name>
<dbReference type="InterPro" id="IPR002013">
    <property type="entry name" value="SAC_dom"/>
</dbReference>
<evidence type="ECO:0000313" key="3">
    <source>
        <dbReference type="Proteomes" id="UP000265618"/>
    </source>
</evidence>
<feature type="non-terminal residue" evidence="2">
    <location>
        <position position="1"/>
    </location>
</feature>
<comment type="caution">
    <text evidence="2">The sequence shown here is derived from an EMBL/GenBank/DDBJ whole genome shotgun (WGS) entry which is preliminary data.</text>
</comment>
<keyword evidence="3" id="KW-1185">Reference proteome</keyword>
<dbReference type="PANTHER" id="PTHR45662:SF2">
    <property type="entry name" value="PHOSPHATIDYLINOSITOL-3-PHOSPHATASE SAC1"/>
    <property type="match status" value="1"/>
</dbReference>
<dbReference type="EMBL" id="BDIP01002813">
    <property type="protein sequence ID" value="GIQ86864.1"/>
    <property type="molecule type" value="Genomic_DNA"/>
</dbReference>